<keyword evidence="1" id="KW-1133">Transmembrane helix</keyword>
<sequence>MNWAFSDLATQFHIIPGIVYQNFEHVVSWGELRSYYSLFLLWWGTVHGKCRQGDADIGETDHKSYGTYLNDHLEPWIQENNGWDTFVELWESTKVIQPIFLGKIISYFENYDPTSSVPLFEAYAYAAGLSAGTLIWAILHHFYYYHIQR</sequence>
<feature type="non-terminal residue" evidence="2">
    <location>
        <position position="149"/>
    </location>
</feature>
<accession>A0A212C4A0</accession>
<name>A0A212C4A0_CEREH</name>
<dbReference type="SUPFAM" id="SSF56854">
    <property type="entry name" value="Bcl-2 inhibitors of programmed cell death"/>
    <property type="match status" value="1"/>
</dbReference>
<dbReference type="AlphaFoldDB" id="A0A212C4A0"/>
<comment type="caution">
    <text evidence="2">The sequence shown here is derived from an EMBL/GenBank/DDBJ whole genome shotgun (WGS) entry which is preliminary data.</text>
</comment>
<proteinExistence type="predicted"/>
<organism evidence="2 3">
    <name type="scientific">Cervus elaphus hippelaphus</name>
    <name type="common">European red deer</name>
    <dbReference type="NCBI Taxonomy" id="46360"/>
    <lineage>
        <taxon>Eukaryota</taxon>
        <taxon>Metazoa</taxon>
        <taxon>Chordata</taxon>
        <taxon>Craniata</taxon>
        <taxon>Vertebrata</taxon>
        <taxon>Euteleostomi</taxon>
        <taxon>Mammalia</taxon>
        <taxon>Eutheria</taxon>
        <taxon>Laurasiatheria</taxon>
        <taxon>Artiodactyla</taxon>
        <taxon>Ruminantia</taxon>
        <taxon>Pecora</taxon>
        <taxon>Cervidae</taxon>
        <taxon>Cervinae</taxon>
        <taxon>Cervus</taxon>
    </lineage>
</organism>
<keyword evidence="1" id="KW-0472">Membrane</keyword>
<evidence type="ECO:0000313" key="3">
    <source>
        <dbReference type="Proteomes" id="UP000242450"/>
    </source>
</evidence>
<dbReference type="EMBL" id="MKHE01000030">
    <property type="protein sequence ID" value="OWK00839.1"/>
    <property type="molecule type" value="Genomic_DNA"/>
</dbReference>
<gene>
    <name evidence="2" type="ORF">Celaphus_00016737</name>
</gene>
<protein>
    <submittedName>
        <fullName evidence="2">Uncharacterized protein</fullName>
    </submittedName>
</protein>
<keyword evidence="3" id="KW-1185">Reference proteome</keyword>
<dbReference type="InterPro" id="IPR036834">
    <property type="entry name" value="Bcl-2-like_sf"/>
</dbReference>
<dbReference type="Gene3D" id="1.10.437.10">
    <property type="entry name" value="Blc2-like"/>
    <property type="match status" value="1"/>
</dbReference>
<dbReference type="Proteomes" id="UP000242450">
    <property type="component" value="Chromosome 30"/>
</dbReference>
<reference evidence="2 3" key="1">
    <citation type="journal article" date="2018" name="Mol. Genet. Genomics">
        <title>The red deer Cervus elaphus genome CerEla1.0: sequencing, annotating, genes, and chromosomes.</title>
        <authorList>
            <person name="Bana N.A."/>
            <person name="Nyiri A."/>
            <person name="Nagy J."/>
            <person name="Frank K."/>
            <person name="Nagy T."/>
            <person name="Steger V."/>
            <person name="Schiller M."/>
            <person name="Lakatos P."/>
            <person name="Sugar L."/>
            <person name="Horn P."/>
            <person name="Barta E."/>
            <person name="Orosz L."/>
        </authorList>
    </citation>
    <scope>NUCLEOTIDE SEQUENCE [LARGE SCALE GENOMIC DNA]</scope>
    <source>
        <strain evidence="2">Hungarian</strain>
    </source>
</reference>
<evidence type="ECO:0000313" key="2">
    <source>
        <dbReference type="EMBL" id="OWK00839.1"/>
    </source>
</evidence>
<keyword evidence="1" id="KW-0812">Transmembrane</keyword>
<dbReference type="OrthoDB" id="6021377at2759"/>
<evidence type="ECO:0000256" key="1">
    <source>
        <dbReference type="SAM" id="Phobius"/>
    </source>
</evidence>
<dbReference type="GO" id="GO:0042981">
    <property type="term" value="P:regulation of apoptotic process"/>
    <property type="evidence" value="ECO:0007669"/>
    <property type="project" value="InterPro"/>
</dbReference>
<feature type="transmembrane region" description="Helical" evidence="1">
    <location>
        <begin position="122"/>
        <end position="145"/>
    </location>
</feature>